<dbReference type="EMBL" id="BARV01037515">
    <property type="protein sequence ID" value="GAI51582.1"/>
    <property type="molecule type" value="Genomic_DNA"/>
</dbReference>
<reference evidence="1" key="1">
    <citation type="journal article" date="2014" name="Front. Microbiol.">
        <title>High frequency of phylogenetically diverse reductive dehalogenase-homologous genes in deep subseafloor sedimentary metagenomes.</title>
        <authorList>
            <person name="Kawai M."/>
            <person name="Futagami T."/>
            <person name="Toyoda A."/>
            <person name="Takaki Y."/>
            <person name="Nishi S."/>
            <person name="Hori S."/>
            <person name="Arai W."/>
            <person name="Tsubouchi T."/>
            <person name="Morono Y."/>
            <person name="Uchiyama I."/>
            <person name="Ito T."/>
            <person name="Fujiyama A."/>
            <person name="Inagaki F."/>
            <person name="Takami H."/>
        </authorList>
    </citation>
    <scope>NUCLEOTIDE SEQUENCE</scope>
    <source>
        <strain evidence="1">Expedition CK06-06</strain>
    </source>
</reference>
<name>X1P5K7_9ZZZZ</name>
<protein>
    <submittedName>
        <fullName evidence="1">Uncharacterized protein</fullName>
    </submittedName>
</protein>
<comment type="caution">
    <text evidence="1">The sequence shown here is derived from an EMBL/GenBank/DDBJ whole genome shotgun (WGS) entry which is preliminary data.</text>
</comment>
<gene>
    <name evidence="1" type="ORF">S06H3_58019</name>
</gene>
<evidence type="ECO:0000313" key="1">
    <source>
        <dbReference type="EMBL" id="GAI51582.1"/>
    </source>
</evidence>
<dbReference type="AlphaFoldDB" id="X1P5K7"/>
<sequence>MGGNMKKKKTVRKKVVSSGLVMEISGNRVMLKGYKIKNVELVPQWEIKTTEETTPIYNEAGEAIGG</sequence>
<accession>X1P5K7</accession>
<organism evidence="1">
    <name type="scientific">marine sediment metagenome</name>
    <dbReference type="NCBI Taxonomy" id="412755"/>
    <lineage>
        <taxon>unclassified sequences</taxon>
        <taxon>metagenomes</taxon>
        <taxon>ecological metagenomes</taxon>
    </lineage>
</organism>
<proteinExistence type="predicted"/>